<dbReference type="eggNOG" id="ENOG502T6G4">
    <property type="taxonomic scope" value="Eukaryota"/>
</dbReference>
<evidence type="ECO:0000313" key="1">
    <source>
        <dbReference type="EMBL" id="EUC40888.1"/>
    </source>
</evidence>
<dbReference type="AlphaFoldDB" id="W6YTN0"/>
<dbReference type="KEGG" id="bor:COCMIDRAFT_107623"/>
<name>W6YTN0_COCMI</name>
<dbReference type="OrthoDB" id="3889179at2759"/>
<gene>
    <name evidence="1" type="ORF">COCMIDRAFT_107623</name>
</gene>
<organism evidence="1 2">
    <name type="scientific">Bipolaris oryzae ATCC 44560</name>
    <dbReference type="NCBI Taxonomy" id="930090"/>
    <lineage>
        <taxon>Eukaryota</taxon>
        <taxon>Fungi</taxon>
        <taxon>Dikarya</taxon>
        <taxon>Ascomycota</taxon>
        <taxon>Pezizomycotina</taxon>
        <taxon>Dothideomycetes</taxon>
        <taxon>Pleosporomycetidae</taxon>
        <taxon>Pleosporales</taxon>
        <taxon>Pleosporineae</taxon>
        <taxon>Pleosporaceae</taxon>
        <taxon>Bipolaris</taxon>
    </lineage>
</organism>
<accession>W6YTN0</accession>
<proteinExistence type="predicted"/>
<evidence type="ECO:0000313" key="2">
    <source>
        <dbReference type="Proteomes" id="UP000054032"/>
    </source>
</evidence>
<dbReference type="RefSeq" id="XP_007692604.1">
    <property type="nucleotide sequence ID" value="XM_007694414.1"/>
</dbReference>
<protein>
    <submittedName>
        <fullName evidence="1">Uncharacterized protein</fullName>
    </submittedName>
</protein>
<reference evidence="1 2" key="1">
    <citation type="journal article" date="2013" name="PLoS Genet.">
        <title>Comparative genome structure, secondary metabolite, and effector coding capacity across Cochliobolus pathogens.</title>
        <authorList>
            <person name="Condon B.J."/>
            <person name="Leng Y."/>
            <person name="Wu D."/>
            <person name="Bushley K.E."/>
            <person name="Ohm R.A."/>
            <person name="Otillar R."/>
            <person name="Martin J."/>
            <person name="Schackwitz W."/>
            <person name="Grimwood J."/>
            <person name="MohdZainudin N."/>
            <person name="Xue C."/>
            <person name="Wang R."/>
            <person name="Manning V.A."/>
            <person name="Dhillon B."/>
            <person name="Tu Z.J."/>
            <person name="Steffenson B.J."/>
            <person name="Salamov A."/>
            <person name="Sun H."/>
            <person name="Lowry S."/>
            <person name="LaButti K."/>
            <person name="Han J."/>
            <person name="Copeland A."/>
            <person name="Lindquist E."/>
            <person name="Barry K."/>
            <person name="Schmutz J."/>
            <person name="Baker S.E."/>
            <person name="Ciuffetti L.M."/>
            <person name="Grigoriev I.V."/>
            <person name="Zhong S."/>
            <person name="Turgeon B.G."/>
        </authorList>
    </citation>
    <scope>NUCLEOTIDE SEQUENCE [LARGE SCALE GENOMIC DNA]</scope>
    <source>
        <strain evidence="1 2">ATCC 44560</strain>
    </source>
</reference>
<dbReference type="Proteomes" id="UP000054032">
    <property type="component" value="Unassembled WGS sequence"/>
</dbReference>
<sequence length="84" mass="9585">MLSTYEKHEDGHTANDDFEYISYRIFGAVTYDRVMFWKPGNGKISVGKDEMTSQNTSEKGENVILSQGESVAVGEMWFKLVRKV</sequence>
<dbReference type="EMBL" id="KI964133">
    <property type="protein sequence ID" value="EUC40888.1"/>
    <property type="molecule type" value="Genomic_DNA"/>
</dbReference>
<dbReference type="GeneID" id="19119087"/>
<dbReference type="HOGENOM" id="CLU_197719_0_0_1"/>
<keyword evidence="2" id="KW-1185">Reference proteome</keyword>